<dbReference type="Proteomes" id="UP000186817">
    <property type="component" value="Unassembled WGS sequence"/>
</dbReference>
<dbReference type="Pfam" id="PF01764">
    <property type="entry name" value="Lipase_3"/>
    <property type="match status" value="1"/>
</dbReference>
<feature type="domain" description="Fungal lipase-type" evidence="3">
    <location>
        <begin position="681"/>
        <end position="836"/>
    </location>
</feature>
<keyword evidence="2" id="KW-1133">Transmembrane helix</keyword>
<feature type="transmembrane region" description="Helical" evidence="2">
    <location>
        <begin position="352"/>
        <end position="373"/>
    </location>
</feature>
<feature type="transmembrane region" description="Helical" evidence="2">
    <location>
        <begin position="1053"/>
        <end position="1073"/>
    </location>
</feature>
<dbReference type="InterPro" id="IPR002921">
    <property type="entry name" value="Fungal_lipase-type"/>
</dbReference>
<feature type="transmembrane region" description="Helical" evidence="2">
    <location>
        <begin position="68"/>
        <end position="90"/>
    </location>
</feature>
<feature type="transmembrane region" description="Helical" evidence="2">
    <location>
        <begin position="1179"/>
        <end position="1199"/>
    </location>
</feature>
<feature type="compositionally biased region" description="Acidic residues" evidence="1">
    <location>
        <begin position="291"/>
        <end position="308"/>
    </location>
</feature>
<protein>
    <recommendedName>
        <fullName evidence="3">Fungal lipase-type domain-containing protein</fullName>
    </recommendedName>
</protein>
<feature type="transmembrane region" description="Helical" evidence="2">
    <location>
        <begin position="210"/>
        <end position="231"/>
    </location>
</feature>
<dbReference type="Gene3D" id="3.40.50.1820">
    <property type="entry name" value="alpha/beta hydrolase"/>
    <property type="match status" value="1"/>
</dbReference>
<keyword evidence="5" id="KW-1185">Reference proteome</keyword>
<gene>
    <name evidence="4" type="ORF">AK812_SmicGene33905</name>
</gene>
<dbReference type="SUPFAM" id="SSF53474">
    <property type="entry name" value="alpha/beta-Hydrolases"/>
    <property type="match status" value="1"/>
</dbReference>
<organism evidence="4 5">
    <name type="scientific">Symbiodinium microadriaticum</name>
    <name type="common">Dinoflagellate</name>
    <name type="synonym">Zooxanthella microadriatica</name>
    <dbReference type="NCBI Taxonomy" id="2951"/>
    <lineage>
        <taxon>Eukaryota</taxon>
        <taxon>Sar</taxon>
        <taxon>Alveolata</taxon>
        <taxon>Dinophyceae</taxon>
        <taxon>Suessiales</taxon>
        <taxon>Symbiodiniaceae</taxon>
        <taxon>Symbiodinium</taxon>
    </lineage>
</organism>
<feature type="transmembrane region" description="Helical" evidence="2">
    <location>
        <begin position="1228"/>
        <end position="1244"/>
    </location>
</feature>
<evidence type="ECO:0000313" key="5">
    <source>
        <dbReference type="Proteomes" id="UP000186817"/>
    </source>
</evidence>
<proteinExistence type="predicted"/>
<feature type="transmembrane region" description="Helical" evidence="2">
    <location>
        <begin position="185"/>
        <end position="204"/>
    </location>
</feature>
<comment type="caution">
    <text evidence="4">The sequence shown here is derived from an EMBL/GenBank/DDBJ whole genome shotgun (WGS) entry which is preliminary data.</text>
</comment>
<keyword evidence="2" id="KW-0812">Transmembrane</keyword>
<feature type="region of interest" description="Disordered" evidence="1">
    <location>
        <begin position="290"/>
        <end position="312"/>
    </location>
</feature>
<evidence type="ECO:0000256" key="2">
    <source>
        <dbReference type="SAM" id="Phobius"/>
    </source>
</evidence>
<feature type="transmembrane region" description="Helical" evidence="2">
    <location>
        <begin position="1125"/>
        <end position="1149"/>
    </location>
</feature>
<dbReference type="PANTHER" id="PTHR45856:SF24">
    <property type="entry name" value="FUNGAL LIPASE-LIKE DOMAIN-CONTAINING PROTEIN"/>
    <property type="match status" value="1"/>
</dbReference>
<feature type="transmembrane region" description="Helical" evidence="2">
    <location>
        <begin position="379"/>
        <end position="398"/>
    </location>
</feature>
<reference evidence="4 5" key="1">
    <citation type="submission" date="2016-02" db="EMBL/GenBank/DDBJ databases">
        <title>Genome analysis of coral dinoflagellate symbionts highlights evolutionary adaptations to a symbiotic lifestyle.</title>
        <authorList>
            <person name="Aranda M."/>
            <person name="Li Y."/>
            <person name="Liew Y.J."/>
            <person name="Baumgarten S."/>
            <person name="Simakov O."/>
            <person name="Wilson M."/>
            <person name="Piel J."/>
            <person name="Ashoor H."/>
            <person name="Bougouffa S."/>
            <person name="Bajic V.B."/>
            <person name="Ryu T."/>
            <person name="Ravasi T."/>
            <person name="Bayer T."/>
            <person name="Micklem G."/>
            <person name="Kim H."/>
            <person name="Bhak J."/>
            <person name="Lajeunesse T.C."/>
            <person name="Voolstra C.R."/>
        </authorList>
    </citation>
    <scope>NUCLEOTIDE SEQUENCE [LARGE SCALE GENOMIC DNA]</scope>
    <source>
        <strain evidence="4 5">CCMP2467</strain>
    </source>
</reference>
<dbReference type="InterPro" id="IPR029058">
    <property type="entry name" value="AB_hydrolase_fold"/>
</dbReference>
<feature type="transmembrane region" description="Helical" evidence="2">
    <location>
        <begin position="1016"/>
        <end position="1041"/>
    </location>
</feature>
<evidence type="ECO:0000313" key="4">
    <source>
        <dbReference type="EMBL" id="OLP85145.1"/>
    </source>
</evidence>
<name>A0A1Q9CQH4_SYMMI</name>
<feature type="transmembrane region" description="Helical" evidence="2">
    <location>
        <begin position="488"/>
        <end position="507"/>
    </location>
</feature>
<dbReference type="OrthoDB" id="411610at2759"/>
<feature type="transmembrane region" description="Helical" evidence="2">
    <location>
        <begin position="545"/>
        <end position="567"/>
    </location>
</feature>
<sequence length="1538" mass="174153">MSENDDDFSASEDPCIQFDASEVEEEPRSFAPQRRETRTLSTRTDIQVRRKLEQWNATKQILSLWHSYLLLIVACAIACSVLVVILFWHVDWYRTYRESTDALEFQLHFLATFIKSWLLVNLGSEILRFCFLLAVDSWRHDVFEAYRRSLCFSSFAEISAGTFYVCGWPQPLGLCRKYADVVFQLLIYGSLDVLPIVMLVLNIVTWRIHYMLASSLLLMGCLHVVLFLMAWTMGNVSLKARAFLAAWNSNILRVSRLGTGTRVLPIGRLSRETTPASMLPDHEIESTVVAEDLESDSSDEEESSDEDTGQLPNQSLESHGHVLVNEHLVKKAEQLAAWSGDKPLDVCVPCCAAYHFICSVMPLLLALAATLYGLVTSKAAVVVIGAQVTAMIITLTHIGKPVIRSKWKDSFCASEARLRHLEEWGEMFCGLKYMSQLKARAPLCLMVFFMGVLAGALEWWYSMWCCSLILLACFFAQLAVLVLKPWTWLGGILESFTLTLFCLLVLWHNPLLNPWQDSLLLGILLIPREFGLQKRLAAGERIRSLALFGLGSFQFALICVICNCMAVERKSATDSMFCLMGDPKCVYYAVDYRGALGGRWPLCQMDFPIHNGATLSLADFGLMSAFTYEPANDVQSLLSQYFPGWRVAYAHLPLALRKGQQDVPDVTTFFEFASADNSTAVFAVRGTTDFFDALQDMDLWLPVFMMYIFENLGPNVVKFWGPSIAWICRRVYMLQDARFTLTFMHLLEEVKARMKSHPDRNFYITGHSLGGGIAKLVAAEVQREELQHAGRHVEMTAVAFAAPGIGVAEALLFGEDKLSTNRYTSVRPRHDIVSRIDHNTGATIPAPRLPALLRLEGLVCLETREAPFPEPGQPVSCHPMRYHIGQLVVVRDSVEENWHCARVYQVTPQVLVKRRPRSTPSKFNFVKPLEAMDDTERHKVLALEQQLRNREDIGPDPPPMGLSAEEQGAYPVISARANSAFLNLILLIGSLSPVILNNLWLMSANAVNAGDGRQQFWWHALVFDNYFMVVKGMMFAAFFYAFLPRPARGHIKLVYMLLAFMWPLFSFAIHLLWLGMDSVDDSGNSWGLMKLNFPIGASTAVLTWMPVCLYVQYARDERFFALKRFVVIVVILVADLIFISSSHLVLLLFKSFKDGNFGLMESGVEGLVELLFLLGFTQVYMPFLGKVWQIGLLLFDTLAPMDDLQRQRMLYFATVILDMHRYMYVREMMYMTGSLPVVVFMVVKDFLYDVYHFGISSSPALQSVMLMGIPKWKLLLGTSEARAATSRCYEALVVVIGVCADFLELPKRATCVFTWTIDCGYPEKTTTANFCFAETRVKLVNVPTEFGSRFRDWAMKMAKERKQNLSILTHTEKSSFDTTLARDAVEKSNGEWRSVWHGFQDPGRFSFYQFMTVQLGGIMFCRYRARIIIKIASSLMLLAAGTLIRLTPSKEVLNRVHDHTKPRELIEWIVPASMLFCDICELILVQCLQDGDMASMDYKLKRFARLFSDPVFVGMVMSCHVCCNSDLYITFAELKFGA</sequence>
<feature type="compositionally biased region" description="Acidic residues" evidence="1">
    <location>
        <begin position="1"/>
        <end position="10"/>
    </location>
</feature>
<feature type="transmembrane region" description="Helical" evidence="2">
    <location>
        <begin position="461"/>
        <end position="481"/>
    </location>
</feature>
<feature type="region of interest" description="Disordered" evidence="1">
    <location>
        <begin position="1"/>
        <end position="38"/>
    </location>
</feature>
<accession>A0A1Q9CQH4</accession>
<dbReference type="InterPro" id="IPR051218">
    <property type="entry name" value="Sec_MonoDiacylglyc_Lipase"/>
</dbReference>
<keyword evidence="2" id="KW-0472">Membrane</keyword>
<feature type="transmembrane region" description="Helical" evidence="2">
    <location>
        <begin position="1093"/>
        <end position="1113"/>
    </location>
</feature>
<evidence type="ECO:0000259" key="3">
    <source>
        <dbReference type="Pfam" id="PF01764"/>
    </source>
</evidence>
<dbReference type="PANTHER" id="PTHR45856">
    <property type="entry name" value="ALPHA/BETA-HYDROLASES SUPERFAMILY PROTEIN"/>
    <property type="match status" value="1"/>
</dbReference>
<feature type="transmembrane region" description="Helical" evidence="2">
    <location>
        <begin position="980"/>
        <end position="996"/>
    </location>
</feature>
<evidence type="ECO:0000256" key="1">
    <source>
        <dbReference type="SAM" id="MobiDB-lite"/>
    </source>
</evidence>
<dbReference type="GO" id="GO:0006629">
    <property type="term" value="P:lipid metabolic process"/>
    <property type="evidence" value="ECO:0007669"/>
    <property type="project" value="InterPro"/>
</dbReference>
<dbReference type="EMBL" id="LSRX01000994">
    <property type="protein sequence ID" value="OLP85145.1"/>
    <property type="molecule type" value="Genomic_DNA"/>
</dbReference>